<name>A0A9P4L8Q1_9PLEO</name>
<gene>
    <name evidence="2" type="ORF">K460DRAFT_356027</name>
</gene>
<organism evidence="2 3">
    <name type="scientific">Cucurbitaria berberidis CBS 394.84</name>
    <dbReference type="NCBI Taxonomy" id="1168544"/>
    <lineage>
        <taxon>Eukaryota</taxon>
        <taxon>Fungi</taxon>
        <taxon>Dikarya</taxon>
        <taxon>Ascomycota</taxon>
        <taxon>Pezizomycotina</taxon>
        <taxon>Dothideomycetes</taxon>
        <taxon>Pleosporomycetidae</taxon>
        <taxon>Pleosporales</taxon>
        <taxon>Pleosporineae</taxon>
        <taxon>Cucurbitariaceae</taxon>
        <taxon>Cucurbitaria</taxon>
    </lineage>
</organism>
<dbReference type="Proteomes" id="UP000800039">
    <property type="component" value="Unassembled WGS sequence"/>
</dbReference>
<sequence>MDQPQQDGKPLRAPPLNDTPVDKTEGRNVTRSAPFTLPLPLNTHNVVTNAHIHDLQLFSKDLSAAVQAVWATRHESRYSDVKVLILSWEDDDLGVYREIEDLKRTFCDLFHYEVTEWWIPQHKPERKLNLEVGKFLERYDSKDRLLIVYYAGHGFLNEQRVPMWAANRGPSSPTLPSNSIQSQLEEADSDVLLLLDCCHAAHPTLTDSDHGVTEAIAACGFETTASGVGPHSFTDALIRELEIASQGPPIAVAKLHGRILWRLKTWKPSLQRDRDGNLWQNEDGTIPTEAEQRVTAVHCFLTNETIYRSIMLAPLKSGLNLPSVSSPQTGSSPSSLASASGSTASHVGDESRSSSGKTTSSDLHEPDQAQVLVSISIDSNEIENNPSENVRIYTEILRLLPASATRIKVEGFYGSFSKLVLISMPVCVWNMLPENPAYSFVGFVTTKNMMQDLQLASGTKYRDPTKR</sequence>
<keyword evidence="3" id="KW-1185">Reference proteome</keyword>
<reference evidence="2" key="1">
    <citation type="submission" date="2020-01" db="EMBL/GenBank/DDBJ databases">
        <authorList>
            <consortium name="DOE Joint Genome Institute"/>
            <person name="Haridas S."/>
            <person name="Albert R."/>
            <person name="Binder M."/>
            <person name="Bloem J."/>
            <person name="Labutti K."/>
            <person name="Salamov A."/>
            <person name="Andreopoulos B."/>
            <person name="Baker S.E."/>
            <person name="Barry K."/>
            <person name="Bills G."/>
            <person name="Bluhm B.H."/>
            <person name="Cannon C."/>
            <person name="Castanera R."/>
            <person name="Culley D.E."/>
            <person name="Daum C."/>
            <person name="Ezra D."/>
            <person name="Gonzalez J.B."/>
            <person name="Henrissat B."/>
            <person name="Kuo A."/>
            <person name="Liang C."/>
            <person name="Lipzen A."/>
            <person name="Lutzoni F."/>
            <person name="Magnuson J."/>
            <person name="Mondo S."/>
            <person name="Nolan M."/>
            <person name="Ohm R."/>
            <person name="Pangilinan J."/>
            <person name="Park H.-J."/>
            <person name="Ramirez L."/>
            <person name="Alfaro M."/>
            <person name="Sun H."/>
            <person name="Tritt A."/>
            <person name="Yoshinaga Y."/>
            <person name="Zwiers L.-H."/>
            <person name="Turgeon B.G."/>
            <person name="Goodwin S.B."/>
            <person name="Spatafora J.W."/>
            <person name="Crous P.W."/>
            <person name="Grigoriev I.V."/>
        </authorList>
    </citation>
    <scope>NUCLEOTIDE SEQUENCE</scope>
    <source>
        <strain evidence="2">CBS 394.84</strain>
    </source>
</reference>
<evidence type="ECO:0000256" key="1">
    <source>
        <dbReference type="SAM" id="MobiDB-lite"/>
    </source>
</evidence>
<dbReference type="RefSeq" id="XP_040788899.1">
    <property type="nucleotide sequence ID" value="XM_040931922.1"/>
</dbReference>
<accession>A0A9P4L8Q1</accession>
<evidence type="ECO:0000313" key="2">
    <source>
        <dbReference type="EMBL" id="KAF1846336.1"/>
    </source>
</evidence>
<dbReference type="OrthoDB" id="4760831at2759"/>
<proteinExistence type="predicted"/>
<evidence type="ECO:0000313" key="3">
    <source>
        <dbReference type="Proteomes" id="UP000800039"/>
    </source>
</evidence>
<comment type="caution">
    <text evidence="2">The sequence shown here is derived from an EMBL/GenBank/DDBJ whole genome shotgun (WGS) entry which is preliminary data.</text>
</comment>
<feature type="region of interest" description="Disordered" evidence="1">
    <location>
        <begin position="1"/>
        <end position="32"/>
    </location>
</feature>
<dbReference type="AlphaFoldDB" id="A0A9P4L8Q1"/>
<feature type="region of interest" description="Disordered" evidence="1">
    <location>
        <begin position="322"/>
        <end position="365"/>
    </location>
</feature>
<protein>
    <submittedName>
        <fullName evidence="2">Uncharacterized protein</fullName>
    </submittedName>
</protein>
<dbReference type="Gene3D" id="3.40.50.1460">
    <property type="match status" value="1"/>
</dbReference>
<dbReference type="EMBL" id="ML976616">
    <property type="protein sequence ID" value="KAF1846336.1"/>
    <property type="molecule type" value="Genomic_DNA"/>
</dbReference>
<feature type="compositionally biased region" description="Low complexity" evidence="1">
    <location>
        <begin position="322"/>
        <end position="345"/>
    </location>
</feature>
<dbReference type="GeneID" id="63849174"/>